<proteinExistence type="predicted"/>
<evidence type="ECO:0000313" key="1">
    <source>
        <dbReference type="EMBL" id="RNA26728.1"/>
    </source>
</evidence>
<name>A0A3M7RTR2_BRAPC</name>
<accession>A0A3M7RTR2</accession>
<sequence length="73" mass="8658">MKVKGVLTLYTSLAANKLTQKSEKKSHFKDFEIKMDAFITTWNDKRLIFKELIFKSSHLIWLERNPLIMTKNV</sequence>
<dbReference type="EMBL" id="REGN01002685">
    <property type="protein sequence ID" value="RNA26728.1"/>
    <property type="molecule type" value="Genomic_DNA"/>
</dbReference>
<reference evidence="1 2" key="1">
    <citation type="journal article" date="2018" name="Sci. Rep.">
        <title>Genomic signatures of local adaptation to the degree of environmental predictability in rotifers.</title>
        <authorList>
            <person name="Franch-Gras L."/>
            <person name="Hahn C."/>
            <person name="Garcia-Roger E.M."/>
            <person name="Carmona M.J."/>
            <person name="Serra M."/>
            <person name="Gomez A."/>
        </authorList>
    </citation>
    <scope>NUCLEOTIDE SEQUENCE [LARGE SCALE GENOMIC DNA]</scope>
    <source>
        <strain evidence="1">HYR1</strain>
    </source>
</reference>
<keyword evidence="2" id="KW-1185">Reference proteome</keyword>
<dbReference type="Proteomes" id="UP000276133">
    <property type="component" value="Unassembled WGS sequence"/>
</dbReference>
<dbReference type="AlphaFoldDB" id="A0A3M7RTR2"/>
<comment type="caution">
    <text evidence="1">The sequence shown here is derived from an EMBL/GenBank/DDBJ whole genome shotgun (WGS) entry which is preliminary data.</text>
</comment>
<gene>
    <name evidence="1" type="ORF">BpHYR1_003830</name>
</gene>
<evidence type="ECO:0000313" key="2">
    <source>
        <dbReference type="Proteomes" id="UP000276133"/>
    </source>
</evidence>
<organism evidence="1 2">
    <name type="scientific">Brachionus plicatilis</name>
    <name type="common">Marine rotifer</name>
    <name type="synonym">Brachionus muelleri</name>
    <dbReference type="NCBI Taxonomy" id="10195"/>
    <lineage>
        <taxon>Eukaryota</taxon>
        <taxon>Metazoa</taxon>
        <taxon>Spiralia</taxon>
        <taxon>Gnathifera</taxon>
        <taxon>Rotifera</taxon>
        <taxon>Eurotatoria</taxon>
        <taxon>Monogononta</taxon>
        <taxon>Pseudotrocha</taxon>
        <taxon>Ploima</taxon>
        <taxon>Brachionidae</taxon>
        <taxon>Brachionus</taxon>
    </lineage>
</organism>
<protein>
    <submittedName>
        <fullName evidence="1">Uncharacterized protein</fullName>
    </submittedName>
</protein>